<dbReference type="GO" id="GO:0003964">
    <property type="term" value="F:RNA-directed DNA polymerase activity"/>
    <property type="evidence" value="ECO:0007669"/>
    <property type="project" value="UniProtKB-KW"/>
</dbReference>
<sequence length="356" mass="39776">EWSDDNLKGIINILQCFFLASGLKINIQNSQVLGVGVPSSIVMQAASSIGCGVLHKQFRYLGVMVGECMSRHNAWASTVDKLRSRLSKWKVKTLFIGGRLTLLKAVLGASPLYNMFIFKVPQGIMNSMEVIRTPQELNKEVTVADKVQGVVSSSFRRPVRAGSEYQHMTDLNLLMESVSLSHSCDRWICDLSGDGEFRVKEIRNFLDNLFLPSYADATRWVKYIPIKLNVFVWRVRRDFLPTRVNLSRREHLSSDMSMMGVRLASFGVFFGLELLVFFDSSLVQSQCFVERPRLHGLCGGKVIEVVGSGGVWWSGRRSEGSEVAGVAGKRVMVNSTSNVCDRGELVWAIYNFGPCG</sequence>
<reference evidence="1" key="1">
    <citation type="journal article" date="2019" name="Sci. Rep.">
        <title>Draft genome of Tanacetum cinerariifolium, the natural source of mosquito coil.</title>
        <authorList>
            <person name="Yamashiro T."/>
            <person name="Shiraishi A."/>
            <person name="Satake H."/>
            <person name="Nakayama K."/>
        </authorList>
    </citation>
    <scope>NUCLEOTIDE SEQUENCE</scope>
</reference>
<accession>A0A699HQF5</accession>
<organism evidence="1">
    <name type="scientific">Tanacetum cinerariifolium</name>
    <name type="common">Dalmatian daisy</name>
    <name type="synonym">Chrysanthemum cinerariifolium</name>
    <dbReference type="NCBI Taxonomy" id="118510"/>
    <lineage>
        <taxon>Eukaryota</taxon>
        <taxon>Viridiplantae</taxon>
        <taxon>Streptophyta</taxon>
        <taxon>Embryophyta</taxon>
        <taxon>Tracheophyta</taxon>
        <taxon>Spermatophyta</taxon>
        <taxon>Magnoliopsida</taxon>
        <taxon>eudicotyledons</taxon>
        <taxon>Gunneridae</taxon>
        <taxon>Pentapetalae</taxon>
        <taxon>asterids</taxon>
        <taxon>campanulids</taxon>
        <taxon>Asterales</taxon>
        <taxon>Asteraceae</taxon>
        <taxon>Asteroideae</taxon>
        <taxon>Anthemideae</taxon>
        <taxon>Anthemidinae</taxon>
        <taxon>Tanacetum</taxon>
    </lineage>
</organism>
<evidence type="ECO:0000313" key="1">
    <source>
        <dbReference type="EMBL" id="GEY40419.1"/>
    </source>
</evidence>
<gene>
    <name evidence="1" type="ORF">Tci_412393</name>
</gene>
<dbReference type="EMBL" id="BKCJ010175701">
    <property type="protein sequence ID" value="GEY40419.1"/>
    <property type="molecule type" value="Genomic_DNA"/>
</dbReference>
<keyword evidence="1" id="KW-0808">Transferase</keyword>
<proteinExistence type="predicted"/>
<dbReference type="PANTHER" id="PTHR33116">
    <property type="entry name" value="REVERSE TRANSCRIPTASE ZINC-BINDING DOMAIN-CONTAINING PROTEIN-RELATED-RELATED"/>
    <property type="match status" value="1"/>
</dbReference>
<dbReference type="AlphaFoldDB" id="A0A699HQF5"/>
<keyword evidence="1" id="KW-0548">Nucleotidyltransferase</keyword>
<dbReference type="PANTHER" id="PTHR33116:SF79">
    <property type="entry name" value="REVERSE TRANSCRIPTASE DOMAIN, ZINC FINGER, CCHC-TYPE-RELATED"/>
    <property type="match status" value="1"/>
</dbReference>
<feature type="non-terminal residue" evidence="1">
    <location>
        <position position="1"/>
    </location>
</feature>
<comment type="caution">
    <text evidence="1">The sequence shown here is derived from an EMBL/GenBank/DDBJ whole genome shotgun (WGS) entry which is preliminary data.</text>
</comment>
<name>A0A699HQF5_TANCI</name>
<protein>
    <submittedName>
        <fullName evidence="1">RNA-directed DNA polymerase, eukaryota</fullName>
    </submittedName>
</protein>
<keyword evidence="1" id="KW-0695">RNA-directed DNA polymerase</keyword>